<comment type="caution">
    <text evidence="12">The sequence shown here is derived from an EMBL/GenBank/DDBJ whole genome shotgun (WGS) entry which is preliminary data.</text>
</comment>
<keyword evidence="3 8" id="KW-0507">mRNA processing</keyword>
<feature type="domain" description="DRBM" evidence="10">
    <location>
        <begin position="197"/>
        <end position="265"/>
    </location>
</feature>
<accession>A0ABP7I126</accession>
<dbReference type="CDD" id="cd00593">
    <property type="entry name" value="RIBOc"/>
    <property type="match status" value="1"/>
</dbReference>
<evidence type="ECO:0000313" key="13">
    <source>
        <dbReference type="Proteomes" id="UP001501821"/>
    </source>
</evidence>
<dbReference type="PROSITE" id="PS00517">
    <property type="entry name" value="RNASE_3_1"/>
    <property type="match status" value="1"/>
</dbReference>
<keyword evidence="8" id="KW-0479">Metal-binding</keyword>
<dbReference type="Proteomes" id="UP001501821">
    <property type="component" value="Unassembled WGS sequence"/>
</dbReference>
<evidence type="ECO:0000313" key="12">
    <source>
        <dbReference type="EMBL" id="GAA3806365.1"/>
    </source>
</evidence>
<keyword evidence="8" id="KW-0698">rRNA processing</keyword>
<dbReference type="EC" id="3.1.26.3" evidence="8"/>
<dbReference type="CDD" id="cd10845">
    <property type="entry name" value="DSRM_RNAse_III_family"/>
    <property type="match status" value="1"/>
</dbReference>
<dbReference type="PROSITE" id="PS50137">
    <property type="entry name" value="DS_RBD"/>
    <property type="match status" value="1"/>
</dbReference>
<evidence type="ECO:0000256" key="1">
    <source>
        <dbReference type="ARBA" id="ARBA00000109"/>
    </source>
</evidence>
<dbReference type="InterPro" id="IPR000999">
    <property type="entry name" value="RNase_III_dom"/>
</dbReference>
<dbReference type="SUPFAM" id="SSF54768">
    <property type="entry name" value="dsRNA-binding domain-like"/>
    <property type="match status" value="1"/>
</dbReference>
<feature type="active site" evidence="8">
    <location>
        <position position="87"/>
    </location>
</feature>
<proteinExistence type="inferred from homology"/>
<comment type="function">
    <text evidence="8">Digests double-stranded RNA. Involved in the processing of primary rRNA transcript to yield the immediate precursors to the large and small rRNAs (23S and 16S). Processes some mRNAs, and tRNAs when they are encoded in the rRNA operon. Processes pre-crRNA and tracrRNA of type II CRISPR loci if present in the organism.</text>
</comment>
<keyword evidence="6 8" id="KW-0378">Hydrolase</keyword>
<dbReference type="PANTHER" id="PTHR11207">
    <property type="entry name" value="RIBONUCLEASE III"/>
    <property type="match status" value="1"/>
</dbReference>
<evidence type="ECO:0000256" key="7">
    <source>
        <dbReference type="ARBA" id="ARBA00022884"/>
    </source>
</evidence>
<evidence type="ECO:0000259" key="11">
    <source>
        <dbReference type="PROSITE" id="PS50142"/>
    </source>
</evidence>
<evidence type="ECO:0000256" key="9">
    <source>
        <dbReference type="SAM" id="MobiDB-lite"/>
    </source>
</evidence>
<comment type="catalytic activity">
    <reaction evidence="1 8">
        <text>Endonucleolytic cleavage to 5'-phosphomonoester.</text>
        <dbReference type="EC" id="3.1.26.3"/>
    </reaction>
</comment>
<reference evidence="13" key="1">
    <citation type="journal article" date="2019" name="Int. J. Syst. Evol. Microbiol.">
        <title>The Global Catalogue of Microorganisms (GCM) 10K type strain sequencing project: providing services to taxonomists for standard genome sequencing and annotation.</title>
        <authorList>
            <consortium name="The Broad Institute Genomics Platform"/>
            <consortium name="The Broad Institute Genome Sequencing Center for Infectious Disease"/>
            <person name="Wu L."/>
            <person name="Ma J."/>
        </authorList>
    </citation>
    <scope>NUCLEOTIDE SEQUENCE [LARGE SCALE GENOMIC DNA]</scope>
    <source>
        <strain evidence="13">JCM 16953</strain>
    </source>
</reference>
<dbReference type="PANTHER" id="PTHR11207:SF0">
    <property type="entry name" value="RIBONUCLEASE 3"/>
    <property type="match status" value="1"/>
</dbReference>
<comment type="cofactor">
    <cofactor evidence="8">
        <name>Mg(2+)</name>
        <dbReference type="ChEBI" id="CHEBI:18420"/>
    </cofactor>
</comment>
<comment type="similarity">
    <text evidence="2">Belongs to the ribonuclease III family.</text>
</comment>
<keyword evidence="13" id="KW-1185">Reference proteome</keyword>
<gene>
    <name evidence="8 12" type="primary">rnc</name>
    <name evidence="12" type="ORF">GCM10022242_06750</name>
</gene>
<evidence type="ECO:0000256" key="5">
    <source>
        <dbReference type="ARBA" id="ARBA00022759"/>
    </source>
</evidence>
<dbReference type="InterPro" id="IPR036389">
    <property type="entry name" value="RNase_III_sf"/>
</dbReference>
<protein>
    <recommendedName>
        <fullName evidence="8">Ribonuclease 3</fullName>
        <ecNumber evidence="8">3.1.26.3</ecNumber>
    </recommendedName>
    <alternativeName>
        <fullName evidence="8">Ribonuclease III</fullName>
        <shortName evidence="8">RNase III</shortName>
    </alternativeName>
</protein>
<comment type="subcellular location">
    <subcellularLocation>
        <location evidence="8">Cytoplasm</location>
    </subcellularLocation>
</comment>
<keyword evidence="8" id="KW-0819">tRNA processing</keyword>
<comment type="subunit">
    <text evidence="8">Homodimer.</text>
</comment>
<dbReference type="Pfam" id="PF14622">
    <property type="entry name" value="Ribonucleas_3_3"/>
    <property type="match status" value="1"/>
</dbReference>
<evidence type="ECO:0000256" key="8">
    <source>
        <dbReference type="HAMAP-Rule" id="MF_00104"/>
    </source>
</evidence>
<feature type="binding site" evidence="8">
    <location>
        <position position="156"/>
    </location>
    <ligand>
        <name>Mg(2+)</name>
        <dbReference type="ChEBI" id="CHEBI:18420"/>
    </ligand>
</feature>
<evidence type="ECO:0000256" key="4">
    <source>
        <dbReference type="ARBA" id="ARBA00022722"/>
    </source>
</evidence>
<dbReference type="NCBIfam" id="TIGR02191">
    <property type="entry name" value="RNaseIII"/>
    <property type="match status" value="1"/>
</dbReference>
<dbReference type="Pfam" id="PF00035">
    <property type="entry name" value="dsrm"/>
    <property type="match status" value="1"/>
</dbReference>
<keyword evidence="8" id="KW-0963">Cytoplasm</keyword>
<dbReference type="InterPro" id="IPR014720">
    <property type="entry name" value="dsRBD_dom"/>
</dbReference>
<dbReference type="SUPFAM" id="SSF69065">
    <property type="entry name" value="RNase III domain-like"/>
    <property type="match status" value="1"/>
</dbReference>
<dbReference type="InterPro" id="IPR011907">
    <property type="entry name" value="RNase_III"/>
</dbReference>
<evidence type="ECO:0000256" key="3">
    <source>
        <dbReference type="ARBA" id="ARBA00022664"/>
    </source>
</evidence>
<feature type="region of interest" description="Disordered" evidence="9">
    <location>
        <begin position="1"/>
        <end position="27"/>
    </location>
</feature>
<keyword evidence="4 8" id="KW-0540">Nuclease</keyword>
<feature type="active site" evidence="8">
    <location>
        <position position="159"/>
    </location>
</feature>
<keyword evidence="8" id="KW-0699">rRNA-binding</keyword>
<keyword evidence="7 8" id="KW-0694">RNA-binding</keyword>
<dbReference type="SMART" id="SM00535">
    <property type="entry name" value="RIBOc"/>
    <property type="match status" value="1"/>
</dbReference>
<dbReference type="EMBL" id="BAABAH010000002">
    <property type="protein sequence ID" value="GAA3806365.1"/>
    <property type="molecule type" value="Genomic_DNA"/>
</dbReference>
<feature type="compositionally biased region" description="Low complexity" evidence="9">
    <location>
        <begin position="1"/>
        <end position="24"/>
    </location>
</feature>
<keyword evidence="8" id="KW-0460">Magnesium</keyword>
<feature type="binding site" evidence="8">
    <location>
        <position position="83"/>
    </location>
    <ligand>
        <name>Mg(2+)</name>
        <dbReference type="ChEBI" id="CHEBI:18420"/>
    </ligand>
</feature>
<feature type="domain" description="RNase III" evidence="11">
    <location>
        <begin position="43"/>
        <end position="170"/>
    </location>
</feature>
<evidence type="ECO:0000256" key="2">
    <source>
        <dbReference type="ARBA" id="ARBA00010183"/>
    </source>
</evidence>
<evidence type="ECO:0000256" key="6">
    <source>
        <dbReference type="ARBA" id="ARBA00022801"/>
    </source>
</evidence>
<evidence type="ECO:0000259" key="10">
    <source>
        <dbReference type="PROSITE" id="PS50137"/>
    </source>
</evidence>
<dbReference type="PROSITE" id="PS50142">
    <property type="entry name" value="RNASE_3_2"/>
    <property type="match status" value="1"/>
</dbReference>
<feature type="binding site" evidence="8">
    <location>
        <position position="159"/>
    </location>
    <ligand>
        <name>Mg(2+)</name>
        <dbReference type="ChEBI" id="CHEBI:18420"/>
    </ligand>
</feature>
<name>A0ABP7I126_9ACTN</name>
<dbReference type="SMART" id="SM00358">
    <property type="entry name" value="DSRM"/>
    <property type="match status" value="1"/>
</dbReference>
<organism evidence="12 13">
    <name type="scientific">Nocardioides panacisoli</name>
    <dbReference type="NCBI Taxonomy" id="627624"/>
    <lineage>
        <taxon>Bacteria</taxon>
        <taxon>Bacillati</taxon>
        <taxon>Actinomycetota</taxon>
        <taxon>Actinomycetes</taxon>
        <taxon>Propionibacteriales</taxon>
        <taxon>Nocardioidaceae</taxon>
        <taxon>Nocardioides</taxon>
    </lineage>
</organism>
<dbReference type="Gene3D" id="1.10.1520.10">
    <property type="entry name" value="Ribonuclease III domain"/>
    <property type="match status" value="1"/>
</dbReference>
<keyword evidence="5 8" id="KW-0255">Endonuclease</keyword>
<dbReference type="Gene3D" id="3.30.160.20">
    <property type="match status" value="1"/>
</dbReference>
<dbReference type="HAMAP" id="MF_00104">
    <property type="entry name" value="RNase_III"/>
    <property type="match status" value="1"/>
</dbReference>
<sequence length="271" mass="28625">MRSTSRTARAARVASTARAATVARSSDRPHAGRAAVIADETGYDDLRRALGEPVLDAELLDRALTHRSYAYEHGGLPTNERLEFLGDSVLGVVVTETLYRTHPDLPEGRLAKLRAAVVNARALAGIAREIGLGQYIKLGRGEESTGGREKASILSDTVEAVIGAVHLSGGIAVSSDVVHLLFDPLIEAASAMGAGLDWKTSLQELAAEHALGVPEYVIEDEGPDHQKSFTAQVRVADKLYGNGHGRSKKEAEQGAAETAYGEIVAALGVQA</sequence>